<dbReference type="EMBL" id="CAXDID020000033">
    <property type="protein sequence ID" value="CAL5995329.1"/>
    <property type="molecule type" value="Genomic_DNA"/>
</dbReference>
<comment type="caution">
    <text evidence="1">The sequence shown here is derived from an EMBL/GenBank/DDBJ whole genome shotgun (WGS) entry which is preliminary data.</text>
</comment>
<evidence type="ECO:0000313" key="1">
    <source>
        <dbReference type="EMBL" id="CAI9960849.1"/>
    </source>
</evidence>
<dbReference type="Proteomes" id="UP001642409">
    <property type="component" value="Unassembled WGS sequence"/>
</dbReference>
<gene>
    <name evidence="2" type="ORF">HINF_LOCUS13977</name>
    <name evidence="1" type="ORF">HINF_LOCUS48494</name>
</gene>
<organism evidence="1">
    <name type="scientific">Hexamita inflata</name>
    <dbReference type="NCBI Taxonomy" id="28002"/>
    <lineage>
        <taxon>Eukaryota</taxon>
        <taxon>Metamonada</taxon>
        <taxon>Diplomonadida</taxon>
        <taxon>Hexamitidae</taxon>
        <taxon>Hexamitinae</taxon>
        <taxon>Hexamita</taxon>
    </lineage>
</organism>
<dbReference type="Gene3D" id="2.160.20.110">
    <property type="match status" value="1"/>
</dbReference>
<evidence type="ECO:0000313" key="3">
    <source>
        <dbReference type="Proteomes" id="UP001642409"/>
    </source>
</evidence>
<name>A0AA86UM55_9EUKA</name>
<reference evidence="2 3" key="2">
    <citation type="submission" date="2024-07" db="EMBL/GenBank/DDBJ databases">
        <authorList>
            <person name="Akdeniz Z."/>
        </authorList>
    </citation>
    <scope>NUCLEOTIDE SEQUENCE [LARGE SCALE GENOMIC DNA]</scope>
</reference>
<dbReference type="EMBL" id="CATOUU010000937">
    <property type="protein sequence ID" value="CAI9960849.1"/>
    <property type="molecule type" value="Genomic_DNA"/>
</dbReference>
<evidence type="ECO:0000313" key="2">
    <source>
        <dbReference type="EMBL" id="CAL5995329.1"/>
    </source>
</evidence>
<reference evidence="1" key="1">
    <citation type="submission" date="2023-06" db="EMBL/GenBank/DDBJ databases">
        <authorList>
            <person name="Kurt Z."/>
        </authorList>
    </citation>
    <scope>NUCLEOTIDE SEQUENCE</scope>
</reference>
<accession>A0AA86UM55</accession>
<sequence>MVYGLCLDSLLYGQLVSGIIQCVHPFIFSNNQCVCVYGYILDKLNCINIIQAINNMSSVDNSELLKRVANIESNIQTLDNSIAQNASQLIGFIQTTQSLIESNIISNYSSLDAVLQLNIATLDNRTYRNATLLANSIISNASTLQQYINRNSTILDQRIYNNISALNLSITNITNVITQNIQVIQQNLTTLDNFTKNFQQNQSKQNQEMKQVITTLGQLVNCLNNSGKIINGLCLANYTVNCSENSSCSQLVYVGAYDLYFITYQVQQSNFSNDYVFSTTQIIQDSFIDVSDNFNQPYSRNTLFQSQSLFTNIKIQFGAQTLQYLFGLGSFVTLSNQNIIINQMNIISRPSSQITVNPNNNLNILANSLTGANINNLLVNLSFAASDGNITLISNITGILNISGYQVLGDYISTATVAMIGINVRSATINVNQVSVKPNVFNVGNGSSYLFGYFVSSTSILVINNFAVIIGNSSNFLTLSSTTTTQVKNMQFGGIVTQCDIPPSLNINNVIIDSYIQFSTDYVSNSGFLVGYIKYNFNYVSVKNMCIKQNMNASTKLQIANSGLIGTNNGNTSIQNSSITFTVQGNYFNYFGIVGQQLNARYSEVINLIVQVSVSSSKGSVVGLIFGKQNVTNCSVQNVSIVGNINTSSGSHYGGIIGSSGYNVTIMNSSVSNSIISGSNYISGIIGYSESGSDTTILNSLVQSLNVSGSGSISGILGSLSSKSNATVHNSSILNSNISGSSGSVGSILGFQTYSTKLYLTNTQIQFVRLYCPAIEYMGLVVGFNDYGIQSLTNSTSILVYINDILKTDCPILTNISSGC</sequence>
<keyword evidence="3" id="KW-1185">Reference proteome</keyword>
<dbReference type="AlphaFoldDB" id="A0AA86UM55"/>
<proteinExistence type="predicted"/>
<protein>
    <submittedName>
        <fullName evidence="2">Hypothetical_protein</fullName>
    </submittedName>
</protein>